<dbReference type="PANTHER" id="PTHR42754">
    <property type="entry name" value="ENDOGLUCANASE"/>
    <property type="match status" value="1"/>
</dbReference>
<dbReference type="Proteomes" id="UP000618952">
    <property type="component" value="Unassembled WGS sequence"/>
</dbReference>
<dbReference type="RefSeq" id="WP_187582318.1">
    <property type="nucleotide sequence ID" value="NZ_JACLHY010000003.1"/>
</dbReference>
<dbReference type="PANTHER" id="PTHR42754:SF1">
    <property type="entry name" value="LIPOPROTEIN"/>
    <property type="match status" value="1"/>
</dbReference>
<dbReference type="PROSITE" id="PS51257">
    <property type="entry name" value="PROKAR_LIPOPROTEIN"/>
    <property type="match status" value="1"/>
</dbReference>
<reference evidence="1 2" key="1">
    <citation type="submission" date="2020-08" db="EMBL/GenBank/DDBJ databases">
        <title>Arenibacter gaetbuli sp. nov., isolated from a sand dune.</title>
        <authorList>
            <person name="Park S."/>
            <person name="Yoon J.-H."/>
        </authorList>
    </citation>
    <scope>NUCLEOTIDE SEQUENCE [LARGE SCALE GENOMIC DNA]</scope>
    <source>
        <strain evidence="1 2">BSSL-BM3</strain>
    </source>
</reference>
<keyword evidence="2" id="KW-1185">Reference proteome</keyword>
<gene>
    <name evidence="1" type="ORF">H4O18_05780</name>
</gene>
<comment type="caution">
    <text evidence="1">The sequence shown here is derived from an EMBL/GenBank/DDBJ whole genome shotgun (WGS) entry which is preliminary data.</text>
</comment>
<evidence type="ECO:0000313" key="1">
    <source>
        <dbReference type="EMBL" id="MBC8767495.1"/>
    </source>
</evidence>
<evidence type="ECO:0000313" key="2">
    <source>
        <dbReference type="Proteomes" id="UP000618952"/>
    </source>
</evidence>
<dbReference type="EMBL" id="JACLHY010000003">
    <property type="protein sequence ID" value="MBC8767495.1"/>
    <property type="molecule type" value="Genomic_DNA"/>
</dbReference>
<evidence type="ECO:0008006" key="3">
    <source>
        <dbReference type="Google" id="ProtNLM"/>
    </source>
</evidence>
<protein>
    <recommendedName>
        <fullName evidence="3">Bulb-type lectin domain-containing protein</fullName>
    </recommendedName>
</protein>
<dbReference type="InterPro" id="IPR011047">
    <property type="entry name" value="Quinoprotein_ADH-like_sf"/>
</dbReference>
<name>A0ABR7QJY2_9FLAO</name>
<sequence length="447" mass="48676">MKKIALIIFCFIALSCSNNDEEHKNELDKSVFLGELEWVKSFGGSLDDTAQAIISTNDGGFAILGFSNSIDGDINDKALEDNDYWMLKLDQEGILQWSRTYGGSLDDIGKNIVQTSDGGYALIGYSQSSDGDASNNEGFHDNWILKLDASGNIEWERSFGFSGHDHSYDLIQTSDGGFFFSGFLDITAARSDGYLDKGSYLTRHGVGEFWGTKLDAQGNLEWRKYFGGTNNDRAHGVVQSNDGGFVLAGFSESEDYDISNSKGSYDFWVVKISSDGDLVWERSFGGTGIEIAYDIAKTMDNTYVITGNTFSNDTDVSKNNGESDIWLIKIDDNGSLLWEKNYGGPQFDAAQSVSLASDGGFIITGNSKSSDLDATSNLGENDIWLLKTNASGDLIWQKSYGGSGIDFGFDAIETADQGVILVGDSQSTEFMGLQLMGNSDAIVIKVR</sequence>
<dbReference type="SUPFAM" id="SSF50998">
    <property type="entry name" value="Quinoprotein alcohol dehydrogenase-like"/>
    <property type="match status" value="1"/>
</dbReference>
<accession>A0ABR7QJY2</accession>
<proteinExistence type="predicted"/>
<organism evidence="1 2">
    <name type="scientific">Arenibacter arenosicollis</name>
    <dbReference type="NCBI Taxonomy" id="2762274"/>
    <lineage>
        <taxon>Bacteria</taxon>
        <taxon>Pseudomonadati</taxon>
        <taxon>Bacteroidota</taxon>
        <taxon>Flavobacteriia</taxon>
        <taxon>Flavobacteriales</taxon>
        <taxon>Flavobacteriaceae</taxon>
        <taxon>Arenibacter</taxon>
    </lineage>
</organism>